<gene>
    <name evidence="1" type="ORF">K431DRAFT_343119</name>
</gene>
<name>A0A9P4QHR9_9PEZI</name>
<comment type="caution">
    <text evidence="1">The sequence shown here is derived from an EMBL/GenBank/DDBJ whole genome shotgun (WGS) entry which is preliminary data.</text>
</comment>
<dbReference type="InterPro" id="IPR059181">
    <property type="entry name" value="RWDD2A-B_C"/>
</dbReference>
<accession>A0A9P4QHR9</accession>
<reference evidence="1" key="1">
    <citation type="journal article" date="2020" name="Stud. Mycol.">
        <title>101 Dothideomycetes genomes: a test case for predicting lifestyles and emergence of pathogens.</title>
        <authorList>
            <person name="Haridas S."/>
            <person name="Albert R."/>
            <person name="Binder M."/>
            <person name="Bloem J."/>
            <person name="Labutti K."/>
            <person name="Salamov A."/>
            <person name="Andreopoulos B."/>
            <person name="Baker S."/>
            <person name="Barry K."/>
            <person name="Bills G."/>
            <person name="Bluhm B."/>
            <person name="Cannon C."/>
            <person name="Castanera R."/>
            <person name="Culley D."/>
            <person name="Daum C."/>
            <person name="Ezra D."/>
            <person name="Gonzalez J."/>
            <person name="Henrissat B."/>
            <person name="Kuo A."/>
            <person name="Liang C."/>
            <person name="Lipzen A."/>
            <person name="Lutzoni F."/>
            <person name="Magnuson J."/>
            <person name="Mondo S."/>
            <person name="Nolan M."/>
            <person name="Ohm R."/>
            <person name="Pangilinan J."/>
            <person name="Park H.-J."/>
            <person name="Ramirez L."/>
            <person name="Alfaro M."/>
            <person name="Sun H."/>
            <person name="Tritt A."/>
            <person name="Yoshinaga Y."/>
            <person name="Zwiers L.-H."/>
            <person name="Turgeon B."/>
            <person name="Goodwin S."/>
            <person name="Spatafora J."/>
            <person name="Crous P."/>
            <person name="Grigoriev I."/>
        </authorList>
    </citation>
    <scope>NUCLEOTIDE SEQUENCE</scope>
    <source>
        <strain evidence="1">CBS 116435</strain>
    </source>
</reference>
<dbReference type="AlphaFoldDB" id="A0A9P4QHR9"/>
<evidence type="ECO:0000313" key="2">
    <source>
        <dbReference type="Proteomes" id="UP000799441"/>
    </source>
</evidence>
<dbReference type="CDD" id="cd24163">
    <property type="entry name" value="RWDD2_C"/>
    <property type="match status" value="1"/>
</dbReference>
<protein>
    <submittedName>
        <fullName evidence="1">Uncharacterized protein</fullName>
    </submittedName>
</protein>
<dbReference type="Proteomes" id="UP000799441">
    <property type="component" value="Unassembled WGS sequence"/>
</dbReference>
<keyword evidence="2" id="KW-1185">Reference proteome</keyword>
<organism evidence="1 2">
    <name type="scientific">Polychaeton citri CBS 116435</name>
    <dbReference type="NCBI Taxonomy" id="1314669"/>
    <lineage>
        <taxon>Eukaryota</taxon>
        <taxon>Fungi</taxon>
        <taxon>Dikarya</taxon>
        <taxon>Ascomycota</taxon>
        <taxon>Pezizomycotina</taxon>
        <taxon>Dothideomycetes</taxon>
        <taxon>Dothideomycetidae</taxon>
        <taxon>Capnodiales</taxon>
        <taxon>Capnodiaceae</taxon>
        <taxon>Polychaeton</taxon>
    </lineage>
</organism>
<dbReference type="OrthoDB" id="432412at2759"/>
<dbReference type="EMBL" id="MU003768">
    <property type="protein sequence ID" value="KAF2725119.1"/>
    <property type="molecule type" value="Genomic_DNA"/>
</dbReference>
<proteinExistence type="predicted"/>
<sequence length="135" mass="14964">MTGNGRQLWNALIRTHHITSRKKVSKLKQAANGNDVYVLLRSGGCPGIMYVEGRQDGVEEWVATVQKLRYKDYQLASRPALAVTETGAGVGCASDRGGLHETETVKDFGNEMQQRGVYEWWRNAMGYSGQSDGIQ</sequence>
<evidence type="ECO:0000313" key="1">
    <source>
        <dbReference type="EMBL" id="KAF2725119.1"/>
    </source>
</evidence>